<dbReference type="RefSeq" id="WP_343914668.1">
    <property type="nucleotide sequence ID" value="NZ_BAAAGE010000007.1"/>
</dbReference>
<evidence type="ECO:0000256" key="1">
    <source>
        <dbReference type="ARBA" id="ARBA00004496"/>
    </source>
</evidence>
<dbReference type="Gene3D" id="3.30.750.44">
    <property type="match status" value="1"/>
</dbReference>
<protein>
    <recommendedName>
        <fullName evidence="7">Tricorn protease homolog</fullName>
        <ecNumber evidence="7">3.4.21.-</ecNumber>
    </recommendedName>
</protein>
<comment type="subcellular location">
    <subcellularLocation>
        <location evidence="1 7">Cytoplasm</location>
    </subcellularLocation>
</comment>
<dbReference type="InterPro" id="IPR036034">
    <property type="entry name" value="PDZ_sf"/>
</dbReference>
<evidence type="ECO:0000256" key="9">
    <source>
        <dbReference type="SAM" id="SignalP"/>
    </source>
</evidence>
<dbReference type="Pfam" id="PF14684">
    <property type="entry name" value="Tricorn_C1"/>
    <property type="match status" value="1"/>
</dbReference>
<keyword evidence="12" id="KW-1185">Reference proteome</keyword>
<keyword evidence="4 7" id="KW-0645">Protease</keyword>
<dbReference type="PIRSF" id="PIRSF036421">
    <property type="entry name" value="Tricorn_protease"/>
    <property type="match status" value="1"/>
</dbReference>
<dbReference type="Pfam" id="PF26549">
    <property type="entry name" value="Tricorn_N"/>
    <property type="match status" value="1"/>
</dbReference>
<dbReference type="SMART" id="SM00245">
    <property type="entry name" value="TSPc"/>
    <property type="match status" value="1"/>
</dbReference>
<keyword evidence="9" id="KW-0732">Signal</keyword>
<evidence type="ECO:0000256" key="4">
    <source>
        <dbReference type="ARBA" id="ARBA00022670"/>
    </source>
</evidence>
<dbReference type="InterPro" id="IPR015943">
    <property type="entry name" value="WD40/YVTN_repeat-like_dom_sf"/>
</dbReference>
<reference evidence="12" key="1">
    <citation type="journal article" date="2019" name="Int. J. Syst. Evol. Microbiol.">
        <title>The Global Catalogue of Microorganisms (GCM) 10K type strain sequencing project: providing services to taxonomists for standard genome sequencing and annotation.</title>
        <authorList>
            <consortium name="The Broad Institute Genomics Platform"/>
            <consortium name="The Broad Institute Genome Sequencing Center for Infectious Disease"/>
            <person name="Wu L."/>
            <person name="Ma J."/>
        </authorList>
    </citation>
    <scope>NUCLEOTIDE SEQUENCE [LARGE SCALE GENOMIC DNA]</scope>
    <source>
        <strain evidence="12">JCM 15974</strain>
    </source>
</reference>
<feature type="chain" id="PRO_5046177918" description="Tricorn protease homolog" evidence="9">
    <location>
        <begin position="25"/>
        <end position="1082"/>
    </location>
</feature>
<dbReference type="Gene3D" id="2.30.42.10">
    <property type="match status" value="1"/>
</dbReference>
<dbReference type="Gene3D" id="3.90.226.10">
    <property type="entry name" value="2-enoyl-CoA Hydratase, Chain A, domain 1"/>
    <property type="match status" value="1"/>
</dbReference>
<comment type="caution">
    <text evidence="11">The sequence shown here is derived from an EMBL/GenBank/DDBJ whole genome shotgun (WGS) entry which is preliminary data.</text>
</comment>
<comment type="similarity">
    <text evidence="2 7">Belongs to the peptidase S41B family.</text>
</comment>
<feature type="signal peptide" evidence="9">
    <location>
        <begin position="1"/>
        <end position="24"/>
    </location>
</feature>
<keyword evidence="5 7" id="KW-0378">Hydrolase</keyword>
<dbReference type="CDD" id="cd07562">
    <property type="entry name" value="Peptidase_S41_TRI"/>
    <property type="match status" value="1"/>
</dbReference>
<evidence type="ECO:0000256" key="2">
    <source>
        <dbReference type="ARBA" id="ARBA00008524"/>
    </source>
</evidence>
<dbReference type="InterPro" id="IPR005151">
    <property type="entry name" value="Tail-specific_protease"/>
</dbReference>
<dbReference type="InterPro" id="IPR012393">
    <property type="entry name" value="Tricorn_protease"/>
</dbReference>
<dbReference type="PANTHER" id="PTHR43253">
    <property type="entry name" value="TRICORN PROTEASE HOMOLOG 2-RELATED"/>
    <property type="match status" value="1"/>
</dbReference>
<keyword evidence="6 7" id="KW-0720">Serine protease</keyword>
<name>A0ABP3UJP1_9FLAO</name>
<feature type="region of interest" description="Disordered" evidence="8">
    <location>
        <begin position="546"/>
        <end position="566"/>
    </location>
</feature>
<dbReference type="EMBL" id="BAAAGE010000007">
    <property type="protein sequence ID" value="GAA0732983.1"/>
    <property type="molecule type" value="Genomic_DNA"/>
</dbReference>
<comment type="function">
    <text evidence="7">Degrades oligopeptides.</text>
</comment>
<dbReference type="SUPFAM" id="SSF52096">
    <property type="entry name" value="ClpP/crotonase"/>
    <property type="match status" value="1"/>
</dbReference>
<dbReference type="SUPFAM" id="SSF69304">
    <property type="entry name" value="Tricorn protease N-terminal domain"/>
    <property type="match status" value="1"/>
</dbReference>
<dbReference type="Gene3D" id="2.130.10.10">
    <property type="entry name" value="YVTN repeat-like/Quinoprotein amine dehydrogenase"/>
    <property type="match status" value="1"/>
</dbReference>
<evidence type="ECO:0000313" key="11">
    <source>
        <dbReference type="EMBL" id="GAA0732983.1"/>
    </source>
</evidence>
<evidence type="ECO:0000313" key="12">
    <source>
        <dbReference type="Proteomes" id="UP001501758"/>
    </source>
</evidence>
<dbReference type="EC" id="3.4.21.-" evidence="7"/>
<evidence type="ECO:0000256" key="3">
    <source>
        <dbReference type="ARBA" id="ARBA00022490"/>
    </source>
</evidence>
<feature type="domain" description="Tail specific protease" evidence="10">
    <location>
        <begin position="847"/>
        <end position="1038"/>
    </location>
</feature>
<dbReference type="Pfam" id="PF14685">
    <property type="entry name" value="PDZ_Tricorn"/>
    <property type="match status" value="1"/>
</dbReference>
<dbReference type="Pfam" id="PF03572">
    <property type="entry name" value="Peptidase_S41"/>
    <property type="match status" value="1"/>
</dbReference>
<dbReference type="InterPro" id="IPR029045">
    <property type="entry name" value="ClpP/crotonase-like_dom_sf"/>
</dbReference>
<keyword evidence="3 7" id="KW-0963">Cytoplasm</keyword>
<organism evidence="11 12">
    <name type="scientific">Aquimarina litoralis</name>
    <dbReference type="NCBI Taxonomy" id="584605"/>
    <lineage>
        <taxon>Bacteria</taxon>
        <taxon>Pseudomonadati</taxon>
        <taxon>Bacteroidota</taxon>
        <taxon>Flavobacteriia</taxon>
        <taxon>Flavobacteriales</taxon>
        <taxon>Flavobacteriaceae</taxon>
        <taxon>Aquimarina</taxon>
    </lineage>
</organism>
<gene>
    <name evidence="11" type="ORF">GCM10009430_46690</name>
</gene>
<sequence length="1082" mass="122755">MKKLNSAFHKVLFVAILCSFKSYATDPNDTRMLHTPAISQSHIAFIYAEDLWIAKSDGSQPRRLTIDKGIESNPVFSPDGKVIAFNAEYDGNTDVFTIPVEGGIPKRITWHPTRDMVLGFTPDGSSILFNSQRAIHTNRYSKLYTIPINGGFPTELEIPNAWHATYSPDGQYMAYTPIRERFQQWKNYRGGTTANIWLFSFKDKSIVKIPQPKGGSNDVQPMWVNNTVYFLSDRNGEFNLFSYATDSKNIEQLTQFNQFPIINADLGDNKIIFEQAGYLHTYDINSKAVSRLRIGISTDLLELRERYVNGSRYVRSAEISPSGKRAVFDYRGEIITVPESKGDPRNLTQSPGSHEKYPAWSPNGKHIAYFSDSSGEYELHIKSQDGKGDLKKFTIPGTGFYAFTNWSPDSKKISFSDNGRNLYILDIASKKVSKIANDEYYVPGPFRNLFGDWSNDSNWILYTKIIDSNFEQVFLYHLQDSKSYPISDGLSNASNPVFDPSGDYIYFFASTDAGPVVNWFDQSNQDMNSTNSIYLTTLRKDIISPFAKESDEEESKEEEKSSENEEAEKLLKIDLDGIQNRIIDLPIRAGNYYGLDSGEAHKILYVSWNPLDRSAPSSLHQYDLKERKDAKVMDLDDYVISANGKKMLYQKRNTWGITDIGKKPKAGKGILKVDGIEVKMNPTKEWRNIFEEAWRINRDYFYDPGMHGSDWKGMKKKYEQFLPHLSCRNDLNRVIQWMCSELSVGHHRLQGGGERLNTPKRIPGGLLGADYEIKNNRYRFKKIYGGLNWNPNLRSPLTEPGVLVNEGDYLLAVNGKNVESTTNLFSAFENTANKITEITVGPNSSYKDSRVVKVTPIENEYRLRNRDWVEGNLKKVHEATNGQVAYVYVPNTAGAGHEYFKRYFFPQANKKAIIIDERFNGGGQIADYYINLLLNPYQSHWNFRYGKDLKTPSASIQGPKVMIIDETAGSGGDMLPWMFRKFKVGQMVGKRTWGGLVGVLGFPEFIDGASVTAPNVAIWTEDGFIVENVGVAPDIEVDQLPSEVIKGKDPQLEKAIEVVLKELKNNPPKEYKRPPYPKRASN</sequence>
<dbReference type="InterPro" id="IPR028204">
    <property type="entry name" value="Tricorn_C1"/>
</dbReference>
<evidence type="ECO:0000256" key="6">
    <source>
        <dbReference type="ARBA" id="ARBA00022825"/>
    </source>
</evidence>
<proteinExistence type="inferred from homology"/>
<evidence type="ECO:0000256" key="5">
    <source>
        <dbReference type="ARBA" id="ARBA00022801"/>
    </source>
</evidence>
<feature type="compositionally biased region" description="Basic and acidic residues" evidence="8">
    <location>
        <begin position="557"/>
        <end position="566"/>
    </location>
</feature>
<dbReference type="Gene3D" id="2.120.10.60">
    <property type="entry name" value="Tricorn protease N-terminal domain"/>
    <property type="match status" value="1"/>
</dbReference>
<evidence type="ECO:0000259" key="10">
    <source>
        <dbReference type="SMART" id="SM00245"/>
    </source>
</evidence>
<evidence type="ECO:0000256" key="7">
    <source>
        <dbReference type="PIRNR" id="PIRNR036421"/>
    </source>
</evidence>
<dbReference type="SUPFAM" id="SSF69322">
    <property type="entry name" value="Tricorn protease domain 2"/>
    <property type="match status" value="1"/>
</dbReference>
<dbReference type="PANTHER" id="PTHR43253:SF1">
    <property type="entry name" value="TRICORN PROTEASE HOMOLOG 2-RELATED"/>
    <property type="match status" value="1"/>
</dbReference>
<dbReference type="Pfam" id="PF26550">
    <property type="entry name" value="Tricorn_2nd"/>
    <property type="match status" value="1"/>
</dbReference>
<dbReference type="InterPro" id="IPR029414">
    <property type="entry name" value="Tricorn_PDZ"/>
</dbReference>
<dbReference type="SUPFAM" id="SSF50156">
    <property type="entry name" value="PDZ domain-like"/>
    <property type="match status" value="1"/>
</dbReference>
<dbReference type="Proteomes" id="UP001501758">
    <property type="component" value="Unassembled WGS sequence"/>
</dbReference>
<evidence type="ECO:0000256" key="8">
    <source>
        <dbReference type="SAM" id="MobiDB-lite"/>
    </source>
</evidence>
<accession>A0ABP3UJP1</accession>